<dbReference type="SUPFAM" id="SSF51735">
    <property type="entry name" value="NAD(P)-binding Rossmann-fold domains"/>
    <property type="match status" value="1"/>
</dbReference>
<dbReference type="InterPro" id="IPR028161">
    <property type="entry name" value="Met8-like"/>
</dbReference>
<protein>
    <recommendedName>
        <fullName evidence="2">precorrin-2 dehydrogenase</fullName>
        <ecNumber evidence="2">1.3.1.76</ecNumber>
    </recommendedName>
</protein>
<dbReference type="PANTHER" id="PTHR35330">
    <property type="entry name" value="SIROHEME BIOSYNTHESIS PROTEIN MET8"/>
    <property type="match status" value="1"/>
</dbReference>
<gene>
    <name evidence="7" type="primary">sirA</name>
    <name evidence="7" type="ordered locus">PECL_1417</name>
</gene>
<dbReference type="Gene3D" id="3.40.50.720">
    <property type="entry name" value="NAD(P)-binding Rossmann-like Domain"/>
    <property type="match status" value="1"/>
</dbReference>
<reference evidence="7 8" key="1">
    <citation type="journal article" date="2012" name="J. Bacteriol.">
        <title>Complete Genome Sequence of the Beer Spoilage Organism Pediococcus claussenii ATCC BAA-344T.</title>
        <authorList>
            <person name="Pittet V."/>
            <person name="Abegunde T."/>
            <person name="Marfleet T."/>
            <person name="Haakensen M."/>
            <person name="Morrow K."/>
            <person name="Jayaprakash T."/>
            <person name="Schroeder K."/>
            <person name="Trost B."/>
            <person name="Byrns S."/>
            <person name="Bergsveinson J."/>
            <person name="Kusalik A."/>
            <person name="Ziola B."/>
        </authorList>
    </citation>
    <scope>NUCLEOTIDE SEQUENCE [LARGE SCALE GENOMIC DNA]</scope>
    <source>
        <strain evidence="7 8">ATCC BAA-344</strain>
    </source>
</reference>
<dbReference type="AlphaFoldDB" id="G8PEN2"/>
<dbReference type="GO" id="GO:0019354">
    <property type="term" value="P:siroheme biosynthetic process"/>
    <property type="evidence" value="ECO:0007669"/>
    <property type="project" value="UniProtKB-UniPathway"/>
</dbReference>
<dbReference type="SUPFAM" id="SSF75615">
    <property type="entry name" value="Siroheme synthase middle domains-like"/>
    <property type="match status" value="1"/>
</dbReference>
<evidence type="ECO:0000256" key="4">
    <source>
        <dbReference type="ARBA" id="ARBA00023027"/>
    </source>
</evidence>
<dbReference type="EMBL" id="CP003137">
    <property type="protein sequence ID" value="AEV95641.1"/>
    <property type="molecule type" value="Genomic_DNA"/>
</dbReference>
<evidence type="ECO:0000313" key="7">
    <source>
        <dbReference type="EMBL" id="AEV95641.1"/>
    </source>
</evidence>
<evidence type="ECO:0000256" key="3">
    <source>
        <dbReference type="ARBA" id="ARBA00023002"/>
    </source>
</evidence>
<dbReference type="STRING" id="701521.PECL_1417"/>
<dbReference type="PANTHER" id="PTHR35330:SF1">
    <property type="entry name" value="SIROHEME BIOSYNTHESIS PROTEIN MET8"/>
    <property type="match status" value="1"/>
</dbReference>
<dbReference type="PATRIC" id="fig|701521.8.peg.1321"/>
<dbReference type="EC" id="1.3.1.76" evidence="2"/>
<keyword evidence="8" id="KW-1185">Reference proteome</keyword>
<dbReference type="KEGG" id="pce:PECL_1417"/>
<dbReference type="NCBIfam" id="TIGR01470">
    <property type="entry name" value="cysG_Nterm"/>
    <property type="match status" value="1"/>
</dbReference>
<dbReference type="eggNOG" id="COG1648">
    <property type="taxonomic scope" value="Bacteria"/>
</dbReference>
<keyword evidence="4" id="KW-0520">NAD</keyword>
<keyword evidence="5" id="KW-0627">Porphyrin biosynthesis</keyword>
<evidence type="ECO:0000256" key="5">
    <source>
        <dbReference type="ARBA" id="ARBA00023244"/>
    </source>
</evidence>
<dbReference type="InterPro" id="IPR006367">
    <property type="entry name" value="Sirohaem_synthase_N"/>
</dbReference>
<evidence type="ECO:0000256" key="1">
    <source>
        <dbReference type="ARBA" id="ARBA00005010"/>
    </source>
</evidence>
<evidence type="ECO:0000256" key="6">
    <source>
        <dbReference type="ARBA" id="ARBA00047561"/>
    </source>
</evidence>
<dbReference type="GO" id="GO:0004325">
    <property type="term" value="F:ferrochelatase activity"/>
    <property type="evidence" value="ECO:0007669"/>
    <property type="project" value="InterPro"/>
</dbReference>
<dbReference type="InterPro" id="IPR036291">
    <property type="entry name" value="NAD(P)-bd_dom_sf"/>
</dbReference>
<evidence type="ECO:0000256" key="2">
    <source>
        <dbReference type="ARBA" id="ARBA00012400"/>
    </source>
</evidence>
<dbReference type="GO" id="GO:0043115">
    <property type="term" value="F:precorrin-2 dehydrogenase activity"/>
    <property type="evidence" value="ECO:0007669"/>
    <property type="project" value="UniProtKB-EC"/>
</dbReference>
<dbReference type="UniPathway" id="UPA00262">
    <property type="reaction ID" value="UER00222"/>
</dbReference>
<dbReference type="Proteomes" id="UP000005444">
    <property type="component" value="Chromosome"/>
</dbReference>
<name>G8PEN2_PEDCP</name>
<accession>G8PEN2</accession>
<comment type="catalytic activity">
    <reaction evidence="6">
        <text>precorrin-2 + NAD(+) = sirohydrochlorin + NADH + 2 H(+)</text>
        <dbReference type="Rhea" id="RHEA:15613"/>
        <dbReference type="ChEBI" id="CHEBI:15378"/>
        <dbReference type="ChEBI" id="CHEBI:57540"/>
        <dbReference type="ChEBI" id="CHEBI:57945"/>
        <dbReference type="ChEBI" id="CHEBI:58351"/>
        <dbReference type="ChEBI" id="CHEBI:58827"/>
        <dbReference type="EC" id="1.3.1.76"/>
    </reaction>
</comment>
<comment type="pathway">
    <text evidence="1">Porphyrin-containing compound metabolism; siroheme biosynthesis; sirohydrochlorin from precorrin-2: step 1/1.</text>
</comment>
<sequence>MYPVMLNLKNKKVVIVGGGMVAARKLRGLQSENAQITIISPQVDFEINPNKVRWIKADYLPELTKDADIVFACTNDKAVNQMIYQDAAQHQWINNVSNKESSDLYNVSVVQDEAVTYAISTNGTNPALAKKTRIRLQEFLKIKRKEE</sequence>
<dbReference type="HOGENOM" id="CLU_011276_8_3_9"/>
<keyword evidence="3" id="KW-0560">Oxidoreductase</keyword>
<dbReference type="Pfam" id="PF13241">
    <property type="entry name" value="NAD_binding_7"/>
    <property type="match status" value="1"/>
</dbReference>
<evidence type="ECO:0000313" key="8">
    <source>
        <dbReference type="Proteomes" id="UP000005444"/>
    </source>
</evidence>
<proteinExistence type="predicted"/>
<organism evidence="7 8">
    <name type="scientific">Pediococcus claussenii (strain ATCC BAA-344 / DSM 14800 / JCM 18046 / KCTC 3811 / LMG 21948 / P06)</name>
    <dbReference type="NCBI Taxonomy" id="701521"/>
    <lineage>
        <taxon>Bacteria</taxon>
        <taxon>Bacillati</taxon>
        <taxon>Bacillota</taxon>
        <taxon>Bacilli</taxon>
        <taxon>Lactobacillales</taxon>
        <taxon>Lactobacillaceae</taxon>
        <taxon>Pediococcus</taxon>
    </lineage>
</organism>